<dbReference type="GO" id="GO:0030091">
    <property type="term" value="P:protein repair"/>
    <property type="evidence" value="ECO:0007669"/>
    <property type="project" value="InterPro"/>
</dbReference>
<evidence type="ECO:0000313" key="5">
    <source>
        <dbReference type="EMBL" id="SPM38748.1"/>
    </source>
</evidence>
<comment type="catalytic activity">
    <reaction evidence="3">
        <text>L-methionyl-[protein] + [thioredoxin]-disulfide + H2O = L-methionyl-(R)-S-oxide-[protein] + [thioredoxin]-dithiol</text>
        <dbReference type="Rhea" id="RHEA:24164"/>
        <dbReference type="Rhea" id="RHEA-COMP:10698"/>
        <dbReference type="Rhea" id="RHEA-COMP:10700"/>
        <dbReference type="Rhea" id="RHEA-COMP:12313"/>
        <dbReference type="Rhea" id="RHEA-COMP:12314"/>
        <dbReference type="ChEBI" id="CHEBI:15377"/>
        <dbReference type="ChEBI" id="CHEBI:16044"/>
        <dbReference type="ChEBI" id="CHEBI:29950"/>
        <dbReference type="ChEBI" id="CHEBI:45764"/>
        <dbReference type="ChEBI" id="CHEBI:50058"/>
        <dbReference type="EC" id="1.8.4.12"/>
    </reaction>
</comment>
<dbReference type="Pfam" id="PF01641">
    <property type="entry name" value="SelR"/>
    <property type="match status" value="1"/>
</dbReference>
<dbReference type="InterPro" id="IPR011057">
    <property type="entry name" value="Mss4-like_sf"/>
</dbReference>
<evidence type="ECO:0000256" key="2">
    <source>
        <dbReference type="ARBA" id="ARBA00023002"/>
    </source>
</evidence>
<dbReference type="Gene3D" id="2.170.150.20">
    <property type="entry name" value="Peptide methionine sulfoxide reductase"/>
    <property type="match status" value="1"/>
</dbReference>
<accession>A0A2U3P4R0</accession>
<evidence type="ECO:0000256" key="3">
    <source>
        <dbReference type="ARBA" id="ARBA00048488"/>
    </source>
</evidence>
<dbReference type="SUPFAM" id="SSF51316">
    <property type="entry name" value="Mss4-like"/>
    <property type="match status" value="1"/>
</dbReference>
<keyword evidence="2" id="KW-0560">Oxidoreductase</keyword>
<dbReference type="GO" id="GO:0006979">
    <property type="term" value="P:response to oxidative stress"/>
    <property type="evidence" value="ECO:0007669"/>
    <property type="project" value="InterPro"/>
</dbReference>
<dbReference type="Proteomes" id="UP000240424">
    <property type="component" value="Unassembled WGS sequence"/>
</dbReference>
<dbReference type="PANTHER" id="PTHR10173:SF57">
    <property type="entry name" value="PEPTIDE-METHIONINE (R)-S-OXIDE REDUCTASE"/>
    <property type="match status" value="1"/>
</dbReference>
<organism evidence="5 6">
    <name type="scientific">Mycobacterium numidiamassiliense</name>
    <dbReference type="NCBI Taxonomy" id="1841861"/>
    <lineage>
        <taxon>Bacteria</taxon>
        <taxon>Bacillati</taxon>
        <taxon>Actinomycetota</taxon>
        <taxon>Actinomycetes</taxon>
        <taxon>Mycobacteriales</taxon>
        <taxon>Mycobacteriaceae</taxon>
        <taxon>Mycobacterium</taxon>
    </lineage>
</organism>
<dbReference type="PROSITE" id="PS51790">
    <property type="entry name" value="MSRB"/>
    <property type="match status" value="1"/>
</dbReference>
<dbReference type="InterPro" id="IPR002579">
    <property type="entry name" value="Met_Sox_Rdtase_MsrB_dom"/>
</dbReference>
<dbReference type="InterPro" id="IPR028427">
    <property type="entry name" value="Met_Sox_Rdtase_MsrB"/>
</dbReference>
<dbReference type="GO" id="GO:0033743">
    <property type="term" value="F:peptide-methionine (R)-S-oxide reductase activity"/>
    <property type="evidence" value="ECO:0007669"/>
    <property type="project" value="UniProtKB-EC"/>
</dbReference>
<dbReference type="EC" id="1.8.4.12" evidence="1"/>
<dbReference type="AlphaFoldDB" id="A0A2U3P4R0"/>
<name>A0A2U3P4R0_9MYCO</name>
<feature type="domain" description="MsrB" evidence="4">
    <location>
        <begin position="59"/>
        <end position="180"/>
    </location>
</feature>
<dbReference type="InterPro" id="IPR006311">
    <property type="entry name" value="TAT_signal"/>
</dbReference>
<gene>
    <name evidence="5" type="ORF">MNAB215_929</name>
</gene>
<dbReference type="PROSITE" id="PS51318">
    <property type="entry name" value="TAT"/>
    <property type="match status" value="1"/>
</dbReference>
<dbReference type="NCBIfam" id="TIGR00357">
    <property type="entry name" value="peptide-methionine (R)-S-oxide reductase MsrB"/>
    <property type="match status" value="1"/>
</dbReference>
<sequence>MGKMTSPTPPSSRPDVTRRRILLGAAVLGALAGCIAQGAPLAAAAPGMPTDAFAVTHTDAEWRQLLTPQQYAVLRTAATESPYSSPLNDEHRTGIFGCAGCAQDLFSSTTKFDSGTGWPSFWKALPNAVLEKQDSTLGMARTEVLCSRCGGHLGHVFDDGPQPTGLRYCMNGVALRFRPA</sequence>
<protein>
    <recommendedName>
        <fullName evidence="1">peptide-methionine (R)-S-oxide reductase</fullName>
        <ecNumber evidence="1">1.8.4.12</ecNumber>
    </recommendedName>
</protein>
<dbReference type="PROSITE" id="PS51257">
    <property type="entry name" value="PROKAR_LIPOPROTEIN"/>
    <property type="match status" value="1"/>
</dbReference>
<dbReference type="STRING" id="1841861.GCA_900157365_05132"/>
<evidence type="ECO:0000259" key="4">
    <source>
        <dbReference type="PROSITE" id="PS51790"/>
    </source>
</evidence>
<keyword evidence="6" id="KW-1185">Reference proteome</keyword>
<evidence type="ECO:0000313" key="6">
    <source>
        <dbReference type="Proteomes" id="UP000240424"/>
    </source>
</evidence>
<proteinExistence type="predicted"/>
<evidence type="ECO:0000256" key="1">
    <source>
        <dbReference type="ARBA" id="ARBA00012499"/>
    </source>
</evidence>
<dbReference type="GO" id="GO:0005737">
    <property type="term" value="C:cytoplasm"/>
    <property type="evidence" value="ECO:0007669"/>
    <property type="project" value="TreeGrafter"/>
</dbReference>
<reference evidence="5 6" key="1">
    <citation type="submission" date="2017-01" db="EMBL/GenBank/DDBJ databases">
        <authorList>
            <consortium name="Urmite Genomes"/>
        </authorList>
    </citation>
    <scope>NUCLEOTIDE SEQUENCE [LARGE SCALE GENOMIC DNA]</scope>
    <source>
        <strain evidence="5 6">AB215</strain>
    </source>
</reference>
<dbReference type="EMBL" id="FUEZ01000003">
    <property type="protein sequence ID" value="SPM38748.1"/>
    <property type="molecule type" value="Genomic_DNA"/>
</dbReference>
<dbReference type="PANTHER" id="PTHR10173">
    <property type="entry name" value="METHIONINE SULFOXIDE REDUCTASE"/>
    <property type="match status" value="1"/>
</dbReference>